<dbReference type="RefSeq" id="XP_005090564.1">
    <property type="nucleotide sequence ID" value="XM_005090507.3"/>
</dbReference>
<feature type="compositionally biased region" description="Basic residues" evidence="2">
    <location>
        <begin position="329"/>
        <end position="340"/>
    </location>
</feature>
<dbReference type="Proteomes" id="UP000694888">
    <property type="component" value="Unplaced"/>
</dbReference>
<feature type="region of interest" description="Disordered" evidence="2">
    <location>
        <begin position="315"/>
        <end position="347"/>
    </location>
</feature>
<keyword evidence="1" id="KW-0175">Coiled coil</keyword>
<keyword evidence="3" id="KW-1185">Reference proteome</keyword>
<reference evidence="4" key="1">
    <citation type="submission" date="2025-08" db="UniProtKB">
        <authorList>
            <consortium name="RefSeq"/>
        </authorList>
    </citation>
    <scope>IDENTIFICATION</scope>
</reference>
<evidence type="ECO:0000313" key="3">
    <source>
        <dbReference type="Proteomes" id="UP000694888"/>
    </source>
</evidence>
<feature type="coiled-coil region" evidence="1">
    <location>
        <begin position="551"/>
        <end position="672"/>
    </location>
</feature>
<feature type="region of interest" description="Disordered" evidence="2">
    <location>
        <begin position="1"/>
        <end position="21"/>
    </location>
</feature>
<feature type="region of interest" description="Disordered" evidence="2">
    <location>
        <begin position="34"/>
        <end position="75"/>
    </location>
</feature>
<protein>
    <submittedName>
        <fullName evidence="4">Centrosomal protein of 89 kDa isoform X1</fullName>
    </submittedName>
</protein>
<name>A0ABM0JCJ4_APLCA</name>
<gene>
    <name evidence="4" type="primary">LOC101852072</name>
</gene>
<feature type="compositionally biased region" description="Polar residues" evidence="2">
    <location>
        <begin position="260"/>
        <end position="269"/>
    </location>
</feature>
<evidence type="ECO:0000256" key="2">
    <source>
        <dbReference type="SAM" id="MobiDB-lite"/>
    </source>
</evidence>
<dbReference type="InterPro" id="IPR033545">
    <property type="entry name" value="CEP89"/>
</dbReference>
<evidence type="ECO:0000256" key="1">
    <source>
        <dbReference type="SAM" id="Coils"/>
    </source>
</evidence>
<feature type="compositionally biased region" description="Low complexity" evidence="2">
    <location>
        <begin position="316"/>
        <end position="328"/>
    </location>
</feature>
<feature type="region of interest" description="Disordered" evidence="2">
    <location>
        <begin position="212"/>
        <end position="269"/>
    </location>
</feature>
<evidence type="ECO:0000313" key="4">
    <source>
        <dbReference type="RefSeq" id="XP_005090564.1"/>
    </source>
</evidence>
<dbReference type="PANTHER" id="PTHR36170:SF1">
    <property type="entry name" value="CENTROSOMAL PROTEIN OF 89 KDA"/>
    <property type="match status" value="1"/>
</dbReference>
<proteinExistence type="predicted"/>
<feature type="coiled-coil region" evidence="1">
    <location>
        <begin position="779"/>
        <end position="806"/>
    </location>
</feature>
<feature type="compositionally biased region" description="Acidic residues" evidence="2">
    <location>
        <begin position="235"/>
        <end position="244"/>
    </location>
</feature>
<dbReference type="GeneID" id="101852072"/>
<accession>A0ABM0JCJ4</accession>
<feature type="compositionally biased region" description="Low complexity" evidence="2">
    <location>
        <begin position="44"/>
        <end position="57"/>
    </location>
</feature>
<sequence length="862" mass="97213">MVGKKGKGKGKTTGPVAQGVMSAPVFTAVPQSRAVSATMPAGGSAPSQRPRASSPPRILGHPESPRDEFSEPESSLFDYQQIDELGYSKVNFGTWPNRDRQRKGGNTVPPQFRYSGSVGHYAEPGDLEGFGDPDSARGGGGDISDLYATPMKKGKGRGKSSTRSSTGSHLENDIVSMTATHKNVQAEMQRIHDLPEAIDDTMVKSVRHNAHISHTFPGSGRQVDSGRGSSRPDSLMEDPEEENTEAPGSRELSPDLLNMSDRTANGQRNGVHNALQDLEARPGEDVEEESGHFYVNRKGRNVGLVDNETIENLIKASSATSSQQQAKPTRARSARSRTPRSARELSTEMEFQQLKLQNEEMQAELSSLRKVAEAIRDGDIEGAQTLYVRRQMEDLKEENETLKTSVHRLNVELSDYQAKYRPVDPNHVKKVIEVNGLPSKGPVPSWLINKRYLAPLYLAYDDHIEEKNKLLEDSKNELASLRKRAEEILKENQRLRMMGGPGLSGAGDTSEWQQLQEQARLVLEENQVLMEQLEVQTSKAKDMYTAHMAEISRLAKKLAISEGEKADTEREVEEVRVRFKEMKHKHDQIVMESGARVDVHSHINTLADLKRSVTEEKEQYEREVDSIRVKLQASEQERKSQAMQMVDITAENKRLKAEVKTMQKSVKHAQQKMTVLHRAIELSEDKEMITQEQLANVIKVAEKTALERDTVYKVAREQQEENKMTVNKMMLGSVAVGKLEEKLKLYRMKASAKINTVADRMKEQDEAFVSQKKEYDREIQYLRLLLKEKEEIIQSLESDKKEIEKDLDTMWQAANSENKRVKNILLSGGRKLKDNVHIADALKEELETEERLHFSDSEYDHE</sequence>
<feature type="compositionally biased region" description="Basic residues" evidence="2">
    <location>
        <begin position="1"/>
        <end position="10"/>
    </location>
</feature>
<dbReference type="PANTHER" id="PTHR36170">
    <property type="entry name" value="CENTROSOMAL PROTEIN OF 89 KDA"/>
    <property type="match status" value="1"/>
</dbReference>
<feature type="region of interest" description="Disordered" evidence="2">
    <location>
        <begin position="91"/>
        <end position="172"/>
    </location>
</feature>
<feature type="coiled-coil region" evidence="1">
    <location>
        <begin position="464"/>
        <end position="498"/>
    </location>
</feature>
<organism evidence="3 4">
    <name type="scientific">Aplysia californica</name>
    <name type="common">California sea hare</name>
    <dbReference type="NCBI Taxonomy" id="6500"/>
    <lineage>
        <taxon>Eukaryota</taxon>
        <taxon>Metazoa</taxon>
        <taxon>Spiralia</taxon>
        <taxon>Lophotrochozoa</taxon>
        <taxon>Mollusca</taxon>
        <taxon>Gastropoda</taxon>
        <taxon>Heterobranchia</taxon>
        <taxon>Euthyneura</taxon>
        <taxon>Tectipleura</taxon>
        <taxon>Aplysiida</taxon>
        <taxon>Aplysioidea</taxon>
        <taxon>Aplysiidae</taxon>
        <taxon>Aplysia</taxon>
    </lineage>
</organism>